<dbReference type="InterPro" id="IPR036383">
    <property type="entry name" value="TSP1_rpt_sf"/>
</dbReference>
<dbReference type="EMBL" id="BNJQ01000001">
    <property type="protein sequence ID" value="GHP01570.1"/>
    <property type="molecule type" value="Genomic_DNA"/>
</dbReference>
<dbReference type="InterPro" id="IPR000884">
    <property type="entry name" value="TSP1_rpt"/>
</dbReference>
<organism evidence="2 3">
    <name type="scientific">Pycnococcus provasolii</name>
    <dbReference type="NCBI Taxonomy" id="41880"/>
    <lineage>
        <taxon>Eukaryota</taxon>
        <taxon>Viridiplantae</taxon>
        <taxon>Chlorophyta</taxon>
        <taxon>Pseudoscourfieldiophyceae</taxon>
        <taxon>Pseudoscourfieldiales</taxon>
        <taxon>Pycnococcaceae</taxon>
        <taxon>Pycnococcus</taxon>
    </lineage>
</organism>
<feature type="signal peptide" evidence="1">
    <location>
        <begin position="1"/>
        <end position="18"/>
    </location>
</feature>
<name>A0A830H699_9CHLO</name>
<dbReference type="Gene3D" id="2.20.100.10">
    <property type="entry name" value="Thrombospondin type-1 (TSP1) repeat"/>
    <property type="match status" value="1"/>
</dbReference>
<proteinExistence type="predicted"/>
<keyword evidence="3" id="KW-1185">Reference proteome</keyword>
<dbReference type="SUPFAM" id="SSF82895">
    <property type="entry name" value="TSP-1 type 1 repeat"/>
    <property type="match status" value="1"/>
</dbReference>
<reference evidence="2" key="1">
    <citation type="submission" date="2020-10" db="EMBL/GenBank/DDBJ databases">
        <title>Unveiling of a novel bifunctional photoreceptor, Dualchrome1, isolated from a cosmopolitan green alga.</title>
        <authorList>
            <person name="Suzuki S."/>
            <person name="Kawachi M."/>
        </authorList>
    </citation>
    <scope>NUCLEOTIDE SEQUENCE</scope>
    <source>
        <strain evidence="2">NIES 2893</strain>
    </source>
</reference>
<protein>
    <submittedName>
        <fullName evidence="2">Uncharacterized protein</fullName>
    </submittedName>
</protein>
<evidence type="ECO:0000256" key="1">
    <source>
        <dbReference type="SAM" id="SignalP"/>
    </source>
</evidence>
<dbReference type="PROSITE" id="PS50092">
    <property type="entry name" value="TSP1"/>
    <property type="match status" value="1"/>
</dbReference>
<dbReference type="Proteomes" id="UP000660262">
    <property type="component" value="Unassembled WGS sequence"/>
</dbReference>
<feature type="chain" id="PRO_5032543906" evidence="1">
    <location>
        <begin position="19"/>
        <end position="174"/>
    </location>
</feature>
<gene>
    <name evidence="2" type="ORF">PPROV_000032600</name>
</gene>
<sequence>MAKALFVMALMMSEGVSGGGGGDDGVPLEPEQEEELALATTRASPIGYQRMDGSGMFAASRRNNYNGPNQGQTLILQPNPPPVDVAAIRAQQQQQQLASTSSFGGPFVVGQLQPSATSGVAVSSRPSDAVDCRWNSWGTWGNCIRNQQMRTRTLAYPAINGGSCDGPSEQTRRC</sequence>
<comment type="caution">
    <text evidence="2">The sequence shown here is derived from an EMBL/GenBank/DDBJ whole genome shotgun (WGS) entry which is preliminary data.</text>
</comment>
<evidence type="ECO:0000313" key="3">
    <source>
        <dbReference type="Proteomes" id="UP000660262"/>
    </source>
</evidence>
<dbReference type="AlphaFoldDB" id="A0A830H699"/>
<evidence type="ECO:0000313" key="2">
    <source>
        <dbReference type="EMBL" id="GHP01570.1"/>
    </source>
</evidence>
<accession>A0A830H699</accession>
<keyword evidence="1" id="KW-0732">Signal</keyword>